<feature type="chain" id="PRO_5012820591" description="DUF4468 domain-containing protein" evidence="1">
    <location>
        <begin position="18"/>
        <end position="173"/>
    </location>
</feature>
<evidence type="ECO:0000256" key="1">
    <source>
        <dbReference type="SAM" id="SignalP"/>
    </source>
</evidence>
<sequence>MKKLLLFLTLSTIFVNAQSFKLSPDGIINEKDTAKNYIVLDFADKSQAELFKATRMYLQKQFNSPDNVISIVDNDQIVVNAVAKYAVSNLDYTYQDIYTFKDGKIKYQPTIKYLQTNSNYSSSKLPYRGFDGIYNDNGQLNRENLKEPLEKYLNSKLTQIKTGIQKELTDNNF</sequence>
<accession>A0A1T3MBD4</accession>
<comment type="caution">
    <text evidence="2">The sequence shown here is derived from an EMBL/GenBank/DDBJ whole genome shotgun (WGS) entry which is preliminary data.</text>
</comment>
<evidence type="ECO:0000313" key="3">
    <source>
        <dbReference type="Proteomes" id="UP000190813"/>
    </source>
</evidence>
<feature type="signal peptide" evidence="1">
    <location>
        <begin position="1"/>
        <end position="17"/>
    </location>
</feature>
<protein>
    <recommendedName>
        <fullName evidence="4">DUF4468 domain-containing protein</fullName>
    </recommendedName>
</protein>
<keyword evidence="3" id="KW-1185">Reference proteome</keyword>
<keyword evidence="1" id="KW-0732">Signal</keyword>
<dbReference type="Proteomes" id="UP000190813">
    <property type="component" value="Unassembled WGS sequence"/>
</dbReference>
<dbReference type="EMBL" id="MAHX01000020">
    <property type="protein sequence ID" value="OPC61580.1"/>
    <property type="molecule type" value="Genomic_DNA"/>
</dbReference>
<evidence type="ECO:0008006" key="4">
    <source>
        <dbReference type="Google" id="ProtNLM"/>
    </source>
</evidence>
<name>A0A1T3MBD4_9FLAO</name>
<dbReference type="AlphaFoldDB" id="A0A1T3MBD4"/>
<organism evidence="2 3">
    <name type="scientific">Elizabethkingia occulta</name>
    <dbReference type="NCBI Taxonomy" id="1867263"/>
    <lineage>
        <taxon>Bacteria</taxon>
        <taxon>Pseudomonadati</taxon>
        <taxon>Bacteroidota</taxon>
        <taxon>Flavobacteriia</taxon>
        <taxon>Flavobacteriales</taxon>
        <taxon>Weeksellaceae</taxon>
        <taxon>Elizabethkingia</taxon>
    </lineage>
</organism>
<reference evidence="2 3" key="1">
    <citation type="submission" date="2016-06" db="EMBL/GenBank/DDBJ databases">
        <title>Revisiting the taxonomy of the Elizabethkingia Genus based on Whole-Genome Sequencing, Optical Mapping, and MALDI-TOF.</title>
        <authorList>
            <person name="Nicholson A.C."/>
        </authorList>
    </citation>
    <scope>NUCLEOTIDE SEQUENCE [LARGE SCALE GENOMIC DNA]</scope>
    <source>
        <strain evidence="2 3">G4070</strain>
    </source>
</reference>
<gene>
    <name evidence="2" type="ORF">BAZ10_10775</name>
</gene>
<proteinExistence type="predicted"/>
<evidence type="ECO:0000313" key="2">
    <source>
        <dbReference type="EMBL" id="OPC61580.1"/>
    </source>
</evidence>
<dbReference type="RefSeq" id="WP_078773008.1">
    <property type="nucleotide sequence ID" value="NZ_CBCSBR010000018.1"/>
</dbReference>